<dbReference type="PANTHER" id="PTHR48057:SF29">
    <property type="entry name" value="OS02G0609900 PROTEIN"/>
    <property type="match status" value="1"/>
</dbReference>
<dbReference type="SUPFAM" id="SSF52058">
    <property type="entry name" value="L domain-like"/>
    <property type="match status" value="1"/>
</dbReference>
<dbReference type="eggNOG" id="KOG0619">
    <property type="taxonomic scope" value="Eukaryota"/>
</dbReference>
<organism evidence="1 2">
    <name type="scientific">Nelumbo nucifera</name>
    <name type="common">Sacred lotus</name>
    <dbReference type="NCBI Taxonomy" id="4432"/>
    <lineage>
        <taxon>Eukaryota</taxon>
        <taxon>Viridiplantae</taxon>
        <taxon>Streptophyta</taxon>
        <taxon>Embryophyta</taxon>
        <taxon>Tracheophyta</taxon>
        <taxon>Spermatophyta</taxon>
        <taxon>Magnoliopsida</taxon>
        <taxon>Proteales</taxon>
        <taxon>Nelumbonaceae</taxon>
        <taxon>Nelumbo</taxon>
    </lineage>
</organism>
<dbReference type="InterPro" id="IPR052595">
    <property type="entry name" value="LRRC69/RLP"/>
</dbReference>
<accession>A0A1U7ZG09</accession>
<dbReference type="Gene3D" id="3.80.10.10">
    <property type="entry name" value="Ribonuclease Inhibitor"/>
    <property type="match status" value="3"/>
</dbReference>
<dbReference type="PANTHER" id="PTHR48057">
    <property type="entry name" value="LEUCINE-RICH REPEAT SERINE/THREONINE-PROTEIN KINASE 1"/>
    <property type="match status" value="1"/>
</dbReference>
<proteinExistence type="predicted"/>
<dbReference type="OMA" id="TWRDEDS"/>
<gene>
    <name evidence="2" type="primary">LOC104592652</name>
</gene>
<dbReference type="Pfam" id="PF00560">
    <property type="entry name" value="LRR_1"/>
    <property type="match status" value="2"/>
</dbReference>
<dbReference type="GeneID" id="104592652"/>
<dbReference type="InterPro" id="IPR032675">
    <property type="entry name" value="LRR_dom_sf"/>
</dbReference>
<reference evidence="2" key="1">
    <citation type="submission" date="2025-08" db="UniProtKB">
        <authorList>
            <consortium name="RefSeq"/>
        </authorList>
    </citation>
    <scope>IDENTIFICATION</scope>
</reference>
<dbReference type="KEGG" id="nnu:104592652"/>
<sequence length="279" mass="31247">MTKWFGTFRYIEEAEVLHLSGNGFNNSILPSLGALKSLKNLSLSVNSFTNPFPYEGLGLIAGDAFTNPFPFEGLEPLDRLKKLVVLDLSLNSFNNSILHSLGALKSLKYLSLHSNYFTSPFSFEELAGLENLQRSDLSYNGIDDVLRLQGFKHSLDMLNNLKVLDLSYNSFSTSVLRKLELLDISYNKYSTSIPQYISLLAPNIKTLYLKQNDLSGPITDHELGTLSDLEFLDLSYTSLHSNLLENVGRMTSLKFLSLVGISQSNVTRFTRLPFTGTTY</sequence>
<evidence type="ECO:0000313" key="2">
    <source>
        <dbReference type="RefSeq" id="XP_010250387.1"/>
    </source>
</evidence>
<dbReference type="InParanoid" id="A0A1U7ZG09"/>
<evidence type="ECO:0000313" key="1">
    <source>
        <dbReference type="Proteomes" id="UP000189703"/>
    </source>
</evidence>
<protein>
    <submittedName>
        <fullName evidence="2">Probable LRR receptor-like serine/threonine-protein kinase At1g74360</fullName>
    </submittedName>
</protein>
<dbReference type="Proteomes" id="UP000189703">
    <property type="component" value="Unplaced"/>
</dbReference>
<dbReference type="OrthoDB" id="676979at2759"/>
<dbReference type="RefSeq" id="XP_010250387.1">
    <property type="nucleotide sequence ID" value="XM_010252085.1"/>
</dbReference>
<name>A0A1U7ZG09_NELNU</name>
<dbReference type="AlphaFoldDB" id="A0A1U7ZG09"/>
<dbReference type="InterPro" id="IPR001611">
    <property type="entry name" value="Leu-rich_rpt"/>
</dbReference>
<keyword evidence="1" id="KW-1185">Reference proteome</keyword>